<keyword evidence="2" id="KW-1185">Reference proteome</keyword>
<evidence type="ECO:0000313" key="1">
    <source>
        <dbReference type="EMBL" id="CAL1680298.1"/>
    </source>
</evidence>
<evidence type="ECO:0008006" key="3">
    <source>
        <dbReference type="Google" id="ProtNLM"/>
    </source>
</evidence>
<dbReference type="EMBL" id="OZ034825">
    <property type="protein sequence ID" value="CAL1680298.1"/>
    <property type="molecule type" value="Genomic_DNA"/>
</dbReference>
<sequence>MEFRTIMQRRAISQLIAIPALLCAFPALVINESKRYKVHTEIIIGCTPRASDYTAHTNKSAVHCGFAVVVTTAMSKRQLWRCSRVLLQKITKIRDSQRRWIGQSHATERQIAETISLILPSAATEREIKLSDLRDCEI</sequence>
<evidence type="ECO:0000313" key="2">
    <source>
        <dbReference type="Proteomes" id="UP001497644"/>
    </source>
</evidence>
<organism evidence="1 2">
    <name type="scientific">Lasius platythorax</name>
    <dbReference type="NCBI Taxonomy" id="488582"/>
    <lineage>
        <taxon>Eukaryota</taxon>
        <taxon>Metazoa</taxon>
        <taxon>Ecdysozoa</taxon>
        <taxon>Arthropoda</taxon>
        <taxon>Hexapoda</taxon>
        <taxon>Insecta</taxon>
        <taxon>Pterygota</taxon>
        <taxon>Neoptera</taxon>
        <taxon>Endopterygota</taxon>
        <taxon>Hymenoptera</taxon>
        <taxon>Apocrita</taxon>
        <taxon>Aculeata</taxon>
        <taxon>Formicoidea</taxon>
        <taxon>Formicidae</taxon>
        <taxon>Formicinae</taxon>
        <taxon>Lasius</taxon>
        <taxon>Lasius</taxon>
    </lineage>
</organism>
<reference evidence="1" key="1">
    <citation type="submission" date="2024-04" db="EMBL/GenBank/DDBJ databases">
        <authorList>
            <consortium name="Molecular Ecology Group"/>
        </authorList>
    </citation>
    <scope>NUCLEOTIDE SEQUENCE</scope>
</reference>
<name>A0AAV2NJV1_9HYME</name>
<dbReference type="AlphaFoldDB" id="A0AAV2NJV1"/>
<dbReference type="Proteomes" id="UP001497644">
    <property type="component" value="Chromosome 2"/>
</dbReference>
<protein>
    <recommendedName>
        <fullName evidence="3">Secreted protein</fullName>
    </recommendedName>
</protein>
<proteinExistence type="predicted"/>
<gene>
    <name evidence="1" type="ORF">LPLAT_LOCUS6349</name>
</gene>
<accession>A0AAV2NJV1</accession>